<dbReference type="AlphaFoldDB" id="A0A1F5H765"/>
<accession>A0A1F5H765</accession>
<proteinExistence type="predicted"/>
<protein>
    <submittedName>
        <fullName evidence="2">Uncharacterized protein</fullName>
    </submittedName>
</protein>
<name>A0A1F5H765_9BACT</name>
<keyword evidence="1" id="KW-0812">Transmembrane</keyword>
<evidence type="ECO:0000313" key="2">
    <source>
        <dbReference type="EMBL" id="OGE00003.1"/>
    </source>
</evidence>
<evidence type="ECO:0000256" key="1">
    <source>
        <dbReference type="SAM" id="Phobius"/>
    </source>
</evidence>
<keyword evidence="1" id="KW-1133">Transmembrane helix</keyword>
<sequence length="434" mass="45077">MTKFKSVLIGLFKRKEAIALAVALAGWIVIGFVIFKIFFDKKPEVKYPSSVNSTGLTTGALAVFDSEGKVFLAGDPDPDSKITDFMLSRYLTDTVALDETFGDDGKVLTDFNGGEDYATVVIRQEDGKIIVAGQSDNDFALVRYLPDGGPDESFGKGGKVAADLGGRDIIEAISIGPDGKIVVAGGSSEGNESSFALVRFLADGSPDTGFGKDGKVTTDFGGGNSAAAALAIDEDGKIVVAGGAFDKKSYSFATARYLSDGTLDKGFGKGGRVMTDFSKDTDGASDVLIQSDGKIIAGGVTSGKGTFLDFALARYNADGTLDKSFGNDGQVVTDFDKSDDTVNRILIAGGKIMAAGGSQTNFALARYNADGTLDKSFGNEGKVTLDSGSVDDSVFALKEAGDKVIALGYSRDKGGNKLVLSVFTNDGVLVSTSP</sequence>
<organism evidence="2 3">
    <name type="scientific">Candidatus Curtissbacteria bacterium RIFCSPLOWO2_01_FULL_42_50</name>
    <dbReference type="NCBI Taxonomy" id="1797730"/>
    <lineage>
        <taxon>Bacteria</taxon>
        <taxon>Candidatus Curtissiibacteriota</taxon>
    </lineage>
</organism>
<dbReference type="Proteomes" id="UP000177039">
    <property type="component" value="Unassembled WGS sequence"/>
</dbReference>
<gene>
    <name evidence="2" type="ORF">A3B54_05090</name>
</gene>
<evidence type="ECO:0000313" key="3">
    <source>
        <dbReference type="Proteomes" id="UP000177039"/>
    </source>
</evidence>
<dbReference type="EMBL" id="MFBT01000006">
    <property type="protein sequence ID" value="OGE00003.1"/>
    <property type="molecule type" value="Genomic_DNA"/>
</dbReference>
<feature type="transmembrane region" description="Helical" evidence="1">
    <location>
        <begin position="20"/>
        <end position="39"/>
    </location>
</feature>
<dbReference type="SUPFAM" id="SSF63829">
    <property type="entry name" value="Calcium-dependent phosphotriesterase"/>
    <property type="match status" value="1"/>
</dbReference>
<dbReference type="Pfam" id="PF17164">
    <property type="entry name" value="DUF5122"/>
    <property type="match status" value="5"/>
</dbReference>
<dbReference type="Gene3D" id="2.80.10.50">
    <property type="match status" value="3"/>
</dbReference>
<keyword evidence="1" id="KW-0472">Membrane</keyword>
<dbReference type="InterPro" id="IPR013431">
    <property type="entry name" value="Delta_60_rpt"/>
</dbReference>
<comment type="caution">
    <text evidence="2">The sequence shown here is derived from an EMBL/GenBank/DDBJ whole genome shotgun (WGS) entry which is preliminary data.</text>
</comment>
<dbReference type="NCBIfam" id="TIGR02608">
    <property type="entry name" value="delta_60_rpt"/>
    <property type="match status" value="6"/>
</dbReference>
<reference evidence="2 3" key="1">
    <citation type="journal article" date="2016" name="Nat. Commun.">
        <title>Thousands of microbial genomes shed light on interconnected biogeochemical processes in an aquifer system.</title>
        <authorList>
            <person name="Anantharaman K."/>
            <person name="Brown C.T."/>
            <person name="Hug L.A."/>
            <person name="Sharon I."/>
            <person name="Castelle C.J."/>
            <person name="Probst A.J."/>
            <person name="Thomas B.C."/>
            <person name="Singh A."/>
            <person name="Wilkins M.J."/>
            <person name="Karaoz U."/>
            <person name="Brodie E.L."/>
            <person name="Williams K.H."/>
            <person name="Hubbard S.S."/>
            <person name="Banfield J.F."/>
        </authorList>
    </citation>
    <scope>NUCLEOTIDE SEQUENCE [LARGE SCALE GENOMIC DNA]</scope>
</reference>